<name>A0A8C9QTT1_SCLFO</name>
<reference evidence="1" key="3">
    <citation type="submission" date="2025-09" db="UniProtKB">
        <authorList>
            <consortium name="Ensembl"/>
        </authorList>
    </citation>
    <scope>IDENTIFICATION</scope>
</reference>
<organism evidence="1 2">
    <name type="scientific">Scleropages formosus</name>
    <name type="common">Asian bonytongue</name>
    <name type="synonym">Osteoglossum formosum</name>
    <dbReference type="NCBI Taxonomy" id="113540"/>
    <lineage>
        <taxon>Eukaryota</taxon>
        <taxon>Metazoa</taxon>
        <taxon>Chordata</taxon>
        <taxon>Craniata</taxon>
        <taxon>Vertebrata</taxon>
        <taxon>Euteleostomi</taxon>
        <taxon>Actinopterygii</taxon>
        <taxon>Neopterygii</taxon>
        <taxon>Teleostei</taxon>
        <taxon>Osteoglossocephala</taxon>
        <taxon>Osteoglossomorpha</taxon>
        <taxon>Osteoglossiformes</taxon>
        <taxon>Osteoglossidae</taxon>
        <taxon>Scleropages</taxon>
    </lineage>
</organism>
<evidence type="ECO:0000313" key="2">
    <source>
        <dbReference type="Proteomes" id="UP000694397"/>
    </source>
</evidence>
<dbReference type="OrthoDB" id="8830652at2759"/>
<keyword evidence="2" id="KW-1185">Reference proteome</keyword>
<reference evidence="1 2" key="1">
    <citation type="submission" date="2019-04" db="EMBL/GenBank/DDBJ databases">
        <authorList>
            <consortium name="Wellcome Sanger Institute Data Sharing"/>
        </authorList>
    </citation>
    <scope>NUCLEOTIDE SEQUENCE [LARGE SCALE GENOMIC DNA]</scope>
</reference>
<sequence length="114" mass="12562">MPSCEQQEEVRVVFKELQGQRGLCPTPHRVVLAAHAQHRHGHFVHVSQRLVALPVGVPASRMTEQRLLQGPQGTTGEQGVCVHHFPQSRLIPARNIAVLQRTLTSVTTKVTAPV</sequence>
<dbReference type="AlphaFoldDB" id="A0A8C9QTT1"/>
<reference evidence="1" key="2">
    <citation type="submission" date="2025-08" db="UniProtKB">
        <authorList>
            <consortium name="Ensembl"/>
        </authorList>
    </citation>
    <scope>IDENTIFICATION</scope>
</reference>
<dbReference type="Ensembl" id="ENSSFOT00015004285.2">
    <property type="protein sequence ID" value="ENSSFOP00015004217.1"/>
    <property type="gene ID" value="ENSSFOG00015002761.2"/>
</dbReference>
<accession>A0A8C9QTT1</accession>
<proteinExistence type="predicted"/>
<dbReference type="GeneTree" id="ENSGT01130000278671"/>
<dbReference type="Proteomes" id="UP000694397">
    <property type="component" value="Chromosome 10"/>
</dbReference>
<evidence type="ECO:0000313" key="1">
    <source>
        <dbReference type="Ensembl" id="ENSSFOP00015004217.1"/>
    </source>
</evidence>
<protein>
    <submittedName>
        <fullName evidence="1">Uncharacterized protein</fullName>
    </submittedName>
</protein>